<gene>
    <name evidence="2" type="ORF">BU204_10910</name>
</gene>
<proteinExistence type="predicted"/>
<evidence type="ECO:0000313" key="2">
    <source>
        <dbReference type="EMBL" id="OLF17452.1"/>
    </source>
</evidence>
<evidence type="ECO:0000313" key="3">
    <source>
        <dbReference type="Proteomes" id="UP000185596"/>
    </source>
</evidence>
<sequence length="164" mass="17830">MPTITYDPILDTAAPPRSPVRPWPGTALVLVTVTGLPLVVLYGERVRVAEYRHAHLVDVAGHELRMAARLPTRDPGLAFAATIGFSCQVTNPVMVATSGIRDTAAALRPRLVKILRQTARHYEKADAAVAELALNCALDRYYGNSAMRLGEFTVTLDGVERAPR</sequence>
<keyword evidence="3" id="KW-1185">Reference proteome</keyword>
<accession>A0A1Q8CSV2</accession>
<evidence type="ECO:0000256" key="1">
    <source>
        <dbReference type="SAM" id="Phobius"/>
    </source>
</evidence>
<dbReference type="AlphaFoldDB" id="A0A1Q8CSV2"/>
<keyword evidence="1" id="KW-1133">Transmembrane helix</keyword>
<evidence type="ECO:0008006" key="4">
    <source>
        <dbReference type="Google" id="ProtNLM"/>
    </source>
</evidence>
<name>A0A1Q8CSV2_9PSEU</name>
<keyword evidence="1" id="KW-0812">Transmembrane</keyword>
<dbReference type="RefSeq" id="WP_075125503.1">
    <property type="nucleotide sequence ID" value="NZ_MSIE01000016.1"/>
</dbReference>
<reference evidence="2 3" key="1">
    <citation type="submission" date="2016-12" db="EMBL/GenBank/DDBJ databases">
        <title>The draft genome sequence of Actinophytocola sp. 11-183.</title>
        <authorList>
            <person name="Wang W."/>
            <person name="Yuan L."/>
        </authorList>
    </citation>
    <scope>NUCLEOTIDE SEQUENCE [LARGE SCALE GENOMIC DNA]</scope>
    <source>
        <strain evidence="2 3">11-183</strain>
    </source>
</reference>
<comment type="caution">
    <text evidence="2">The sequence shown here is derived from an EMBL/GenBank/DDBJ whole genome shotgun (WGS) entry which is preliminary data.</text>
</comment>
<organism evidence="2 3">
    <name type="scientific">Actinophytocola xanthii</name>
    <dbReference type="NCBI Taxonomy" id="1912961"/>
    <lineage>
        <taxon>Bacteria</taxon>
        <taxon>Bacillati</taxon>
        <taxon>Actinomycetota</taxon>
        <taxon>Actinomycetes</taxon>
        <taxon>Pseudonocardiales</taxon>
        <taxon>Pseudonocardiaceae</taxon>
    </lineage>
</organism>
<dbReference type="OrthoDB" id="3629585at2"/>
<feature type="transmembrane region" description="Helical" evidence="1">
    <location>
        <begin position="23"/>
        <end position="43"/>
    </location>
</feature>
<dbReference type="EMBL" id="MSIE01000016">
    <property type="protein sequence ID" value="OLF17452.1"/>
    <property type="molecule type" value="Genomic_DNA"/>
</dbReference>
<keyword evidence="1" id="KW-0472">Membrane</keyword>
<dbReference type="Proteomes" id="UP000185596">
    <property type="component" value="Unassembled WGS sequence"/>
</dbReference>
<protein>
    <recommendedName>
        <fullName evidence="4">Band 7 domain-containing protein</fullName>
    </recommendedName>
</protein>